<evidence type="ECO:0000256" key="1">
    <source>
        <dbReference type="ARBA" id="ARBA00004141"/>
    </source>
</evidence>
<keyword evidence="4 5" id="KW-0472">Membrane</keyword>
<evidence type="ECO:0000256" key="5">
    <source>
        <dbReference type="SAM" id="Phobius"/>
    </source>
</evidence>
<evidence type="ECO:0000256" key="3">
    <source>
        <dbReference type="ARBA" id="ARBA00022989"/>
    </source>
</evidence>
<dbReference type="Pfam" id="PF13564">
    <property type="entry name" value="DoxX_2"/>
    <property type="match status" value="1"/>
</dbReference>
<evidence type="ECO:0000256" key="4">
    <source>
        <dbReference type="ARBA" id="ARBA00023136"/>
    </source>
</evidence>
<proteinExistence type="predicted"/>
<reference evidence="6 7" key="1">
    <citation type="journal article" date="2022" name="BMC Genomics">
        <title>Comparative genome analysis of mycobacteria focusing on tRNA and non-coding RNA.</title>
        <authorList>
            <person name="Behra P.R.K."/>
            <person name="Pettersson B.M.F."/>
            <person name="Ramesh M."/>
            <person name="Das S."/>
            <person name="Dasgupta S."/>
            <person name="Kirsebom L.A."/>
        </authorList>
    </citation>
    <scope>NUCLEOTIDE SEQUENCE [LARGE SCALE GENOMIC DNA]</scope>
    <source>
        <strain evidence="6 7">DSM 44078</strain>
    </source>
</reference>
<evidence type="ECO:0000313" key="7">
    <source>
        <dbReference type="Proteomes" id="UP001526201"/>
    </source>
</evidence>
<keyword evidence="7" id="KW-1185">Reference proteome</keyword>
<sequence length="83" mass="8964">MRDSQLRLLGSVLFARLRLRGALVNVVVWIASGLLAAVGLALLQVGAAVFHGRRAEYKHWPVNAVFLAVAIFVAAARTAEVVR</sequence>
<keyword evidence="2 5" id="KW-0812">Transmembrane</keyword>
<feature type="transmembrane region" description="Helical" evidence="5">
    <location>
        <begin position="60"/>
        <end position="79"/>
    </location>
</feature>
<dbReference type="Proteomes" id="UP001526201">
    <property type="component" value="Unassembled WGS sequence"/>
</dbReference>
<feature type="transmembrane region" description="Helical" evidence="5">
    <location>
        <begin position="21"/>
        <end position="48"/>
    </location>
</feature>
<evidence type="ECO:0000256" key="2">
    <source>
        <dbReference type="ARBA" id="ARBA00022692"/>
    </source>
</evidence>
<name>A0ABT3C5M3_9MYCO</name>
<dbReference type="InterPro" id="IPR032808">
    <property type="entry name" value="DoxX"/>
</dbReference>
<gene>
    <name evidence="6" type="ORF">H7J73_01770</name>
</gene>
<comment type="subcellular location">
    <subcellularLocation>
        <location evidence="1">Membrane</location>
        <topology evidence="1">Multi-pass membrane protein</topology>
    </subcellularLocation>
</comment>
<dbReference type="EMBL" id="JACKTY010000010">
    <property type="protein sequence ID" value="MCV7224772.1"/>
    <property type="molecule type" value="Genomic_DNA"/>
</dbReference>
<protein>
    <submittedName>
        <fullName evidence="6">DoxX family protein</fullName>
    </submittedName>
</protein>
<keyword evidence="3 5" id="KW-1133">Transmembrane helix</keyword>
<comment type="caution">
    <text evidence="6">The sequence shown here is derived from an EMBL/GenBank/DDBJ whole genome shotgun (WGS) entry which is preliminary data.</text>
</comment>
<evidence type="ECO:0000313" key="6">
    <source>
        <dbReference type="EMBL" id="MCV7224772.1"/>
    </source>
</evidence>
<organism evidence="6 7">
    <name type="scientific">Mycolicibacterium komossense</name>
    <dbReference type="NCBI Taxonomy" id="1779"/>
    <lineage>
        <taxon>Bacteria</taxon>
        <taxon>Bacillati</taxon>
        <taxon>Actinomycetota</taxon>
        <taxon>Actinomycetes</taxon>
        <taxon>Mycobacteriales</taxon>
        <taxon>Mycobacteriaceae</taxon>
        <taxon>Mycolicibacterium</taxon>
    </lineage>
</organism>
<accession>A0ABT3C5M3</accession>